<sequence length="329" mass="37903">MILIVIFTPLQFINALQFIDKHDEPCKLVVLTDSRTNINQIKEIDKNNICHFPFGSMTSLEKNLMWFLKLSYASTFSIGSYSKIVIGNFNNIVGYFLGLKFHRNGKKVVLIDDGLATFRIYTSRNIQKELTNDFLFGGVAVNLLKKLFGISNKEVVSNLTFFTSYELNSIAPPTSDQVEMFMLNSEINNADLIDKDVVWFIGSPLVKLRIIEYELFSKILMEVNKALGQSGKKLKYVLHRSENPYKDLDIDFIRFDKPLEEIFLNPDGNLPGTVISFYSTALLNLVSFAKHTTCYYIDITKYPHKPITDIKQVYDYFRTVPDLKEYEIK</sequence>
<evidence type="ECO:0000313" key="1">
    <source>
        <dbReference type="EMBL" id="TCD02702.1"/>
    </source>
</evidence>
<dbReference type="Pfam" id="PF07388">
    <property type="entry name" value="A-2_8-polyST"/>
    <property type="match status" value="1"/>
</dbReference>
<protein>
    <submittedName>
        <fullName evidence="1">Uncharacterized protein</fullName>
    </submittedName>
</protein>
<dbReference type="OrthoDB" id="6350315at2"/>
<comment type="caution">
    <text evidence="1">The sequence shown here is derived from an EMBL/GenBank/DDBJ whole genome shotgun (WGS) entry which is preliminary data.</text>
</comment>
<evidence type="ECO:0000313" key="2">
    <source>
        <dbReference type="Proteomes" id="UP000293347"/>
    </source>
</evidence>
<dbReference type="InterPro" id="IPR010866">
    <property type="entry name" value="A-2_8-polyST"/>
</dbReference>
<dbReference type="Proteomes" id="UP000293347">
    <property type="component" value="Unassembled WGS sequence"/>
</dbReference>
<dbReference type="RefSeq" id="WP_131592565.1">
    <property type="nucleotide sequence ID" value="NZ_SJSL01000001.1"/>
</dbReference>
<name>A0A4R0NP15_9SPHI</name>
<proteinExistence type="predicted"/>
<organism evidence="1 2">
    <name type="scientific">Pedobacter psychroterrae</name>
    <dbReference type="NCBI Taxonomy" id="2530453"/>
    <lineage>
        <taxon>Bacteria</taxon>
        <taxon>Pseudomonadati</taxon>
        <taxon>Bacteroidota</taxon>
        <taxon>Sphingobacteriia</taxon>
        <taxon>Sphingobacteriales</taxon>
        <taxon>Sphingobacteriaceae</taxon>
        <taxon>Pedobacter</taxon>
    </lineage>
</organism>
<gene>
    <name evidence="1" type="ORF">EZ437_01560</name>
</gene>
<dbReference type="AlphaFoldDB" id="A0A4R0NP15"/>
<accession>A0A4R0NP15</accession>
<dbReference type="EMBL" id="SJSL01000001">
    <property type="protein sequence ID" value="TCD02702.1"/>
    <property type="molecule type" value="Genomic_DNA"/>
</dbReference>
<keyword evidence="2" id="KW-1185">Reference proteome</keyword>
<reference evidence="1 2" key="1">
    <citation type="submission" date="2019-02" db="EMBL/GenBank/DDBJ databases">
        <title>Pedobacter sp. RP-1-14 sp. nov., isolated from Arctic soil.</title>
        <authorList>
            <person name="Dahal R.H."/>
        </authorList>
    </citation>
    <scope>NUCLEOTIDE SEQUENCE [LARGE SCALE GENOMIC DNA]</scope>
    <source>
        <strain evidence="1 2">RP-1-14</strain>
    </source>
</reference>